<dbReference type="Proteomes" id="UP000642284">
    <property type="component" value="Unassembled WGS sequence"/>
</dbReference>
<dbReference type="PANTHER" id="PTHR43861">
    <property type="entry name" value="TRANS-ACONITATE 2-METHYLTRANSFERASE-RELATED"/>
    <property type="match status" value="1"/>
</dbReference>
<reference evidence="2 3" key="1">
    <citation type="submission" date="2020-08" db="EMBL/GenBank/DDBJ databases">
        <title>Genemic of Streptomyces polyaspartic.</title>
        <authorList>
            <person name="Liu W."/>
        </authorList>
    </citation>
    <scope>NUCLEOTIDE SEQUENCE [LARGE SCALE GENOMIC DNA]</scope>
    <source>
        <strain evidence="2 3">TRM66268-LWL</strain>
    </source>
</reference>
<dbReference type="GO" id="GO:0008168">
    <property type="term" value="F:methyltransferase activity"/>
    <property type="evidence" value="ECO:0007669"/>
    <property type="project" value="UniProtKB-KW"/>
</dbReference>
<dbReference type="GO" id="GO:0032259">
    <property type="term" value="P:methylation"/>
    <property type="evidence" value="ECO:0007669"/>
    <property type="project" value="UniProtKB-KW"/>
</dbReference>
<dbReference type="Gene3D" id="3.40.50.150">
    <property type="entry name" value="Vaccinia Virus protein VP39"/>
    <property type="match status" value="1"/>
</dbReference>
<proteinExistence type="predicted"/>
<dbReference type="InterPro" id="IPR029063">
    <property type="entry name" value="SAM-dependent_MTases_sf"/>
</dbReference>
<dbReference type="Pfam" id="PF13489">
    <property type="entry name" value="Methyltransf_23"/>
    <property type="match status" value="1"/>
</dbReference>
<dbReference type="EMBL" id="JACTVJ010000007">
    <property type="protein sequence ID" value="MBC9714394.1"/>
    <property type="molecule type" value="Genomic_DNA"/>
</dbReference>
<dbReference type="CDD" id="cd02440">
    <property type="entry name" value="AdoMet_MTases"/>
    <property type="match status" value="1"/>
</dbReference>
<name>A0ABR7SGQ3_9ACTN</name>
<evidence type="ECO:0000313" key="2">
    <source>
        <dbReference type="EMBL" id="MBC9714394.1"/>
    </source>
</evidence>
<dbReference type="PANTHER" id="PTHR43861:SF3">
    <property type="entry name" value="PUTATIVE (AFU_ORTHOLOGUE AFUA_2G14390)-RELATED"/>
    <property type="match status" value="1"/>
</dbReference>
<keyword evidence="3" id="KW-1185">Reference proteome</keyword>
<keyword evidence="2" id="KW-0489">Methyltransferase</keyword>
<evidence type="ECO:0000256" key="1">
    <source>
        <dbReference type="ARBA" id="ARBA00022679"/>
    </source>
</evidence>
<accession>A0ABR7SGQ3</accession>
<comment type="caution">
    <text evidence="2">The sequence shown here is derived from an EMBL/GenBank/DDBJ whole genome shotgun (WGS) entry which is preliminary data.</text>
</comment>
<dbReference type="RefSeq" id="WP_187814829.1">
    <property type="nucleotide sequence ID" value="NZ_JACTVJ010000007.1"/>
</dbReference>
<gene>
    <name evidence="2" type="ORF">H9Y04_17685</name>
</gene>
<dbReference type="SUPFAM" id="SSF53335">
    <property type="entry name" value="S-adenosyl-L-methionine-dependent methyltransferases"/>
    <property type="match status" value="1"/>
</dbReference>
<keyword evidence="1" id="KW-0808">Transferase</keyword>
<protein>
    <submittedName>
        <fullName evidence="2">Class I SAM-dependent methyltransferase</fullName>
    </submittedName>
</protein>
<sequence>MTQQTARAAHYMFDSDTDLGGRQLALLEELLDETTFRFLDGVPLAPGQRALDLGAGGGSVTRGLAARVGPDGRVVAVDLATDRLRDLPPAVEVHRHDVRDGLPAPGPYHLIHARLLLMHLPQRRALVRMLAQALAPGGHLVLGEMGARPNRVLAAPRAEDRALFERVQHVAHTVLTPARGVSWEWAHEADGALAEAGLVEVYSEEFSRTGEGGTPACRLHRNYVLQATPLLLAEGLTQEELDRYGELMLDPGFRAWFYQFVLVRGRRAA</sequence>
<organism evidence="2 3">
    <name type="scientific">Streptomyces polyasparticus</name>
    <dbReference type="NCBI Taxonomy" id="2767826"/>
    <lineage>
        <taxon>Bacteria</taxon>
        <taxon>Bacillati</taxon>
        <taxon>Actinomycetota</taxon>
        <taxon>Actinomycetes</taxon>
        <taxon>Kitasatosporales</taxon>
        <taxon>Streptomycetaceae</taxon>
        <taxon>Streptomyces</taxon>
    </lineage>
</organism>
<evidence type="ECO:0000313" key="3">
    <source>
        <dbReference type="Proteomes" id="UP000642284"/>
    </source>
</evidence>